<accession>A0AAE1E6T5</accession>
<proteinExistence type="predicted"/>
<dbReference type="AlphaFoldDB" id="A0AAE1E6T5"/>
<protein>
    <submittedName>
        <fullName evidence="1">Uncharacterized protein</fullName>
    </submittedName>
</protein>
<evidence type="ECO:0000313" key="2">
    <source>
        <dbReference type="Proteomes" id="UP001283361"/>
    </source>
</evidence>
<evidence type="ECO:0000313" key="1">
    <source>
        <dbReference type="EMBL" id="KAK3794968.1"/>
    </source>
</evidence>
<dbReference type="EMBL" id="JAWDGP010001087">
    <property type="protein sequence ID" value="KAK3794968.1"/>
    <property type="molecule type" value="Genomic_DNA"/>
</dbReference>
<organism evidence="1 2">
    <name type="scientific">Elysia crispata</name>
    <name type="common">lettuce slug</name>
    <dbReference type="NCBI Taxonomy" id="231223"/>
    <lineage>
        <taxon>Eukaryota</taxon>
        <taxon>Metazoa</taxon>
        <taxon>Spiralia</taxon>
        <taxon>Lophotrochozoa</taxon>
        <taxon>Mollusca</taxon>
        <taxon>Gastropoda</taxon>
        <taxon>Heterobranchia</taxon>
        <taxon>Euthyneura</taxon>
        <taxon>Panpulmonata</taxon>
        <taxon>Sacoglossa</taxon>
        <taxon>Placobranchoidea</taxon>
        <taxon>Plakobranchidae</taxon>
        <taxon>Elysia</taxon>
    </lineage>
</organism>
<name>A0AAE1E6T5_9GAST</name>
<sequence length="74" mass="8467">MRSQPVYRCCGSDAVIKFYDFPLHIKMGHFVTLVLFPDWHTCTLWDPWILYSCPVKAMQVQTKKALVALSCGSS</sequence>
<comment type="caution">
    <text evidence="1">The sequence shown here is derived from an EMBL/GenBank/DDBJ whole genome shotgun (WGS) entry which is preliminary data.</text>
</comment>
<reference evidence="1" key="1">
    <citation type="journal article" date="2023" name="G3 (Bethesda)">
        <title>A reference genome for the long-term kleptoplast-retaining sea slug Elysia crispata morphotype clarki.</title>
        <authorList>
            <person name="Eastman K.E."/>
            <person name="Pendleton A.L."/>
            <person name="Shaikh M.A."/>
            <person name="Suttiyut T."/>
            <person name="Ogas R."/>
            <person name="Tomko P."/>
            <person name="Gavelis G."/>
            <person name="Widhalm J.R."/>
            <person name="Wisecaver J.H."/>
        </authorList>
    </citation>
    <scope>NUCLEOTIDE SEQUENCE</scope>
    <source>
        <strain evidence="1">ECLA1</strain>
    </source>
</reference>
<gene>
    <name evidence="1" type="ORF">RRG08_001114</name>
</gene>
<keyword evidence="2" id="KW-1185">Reference proteome</keyword>
<dbReference type="Proteomes" id="UP001283361">
    <property type="component" value="Unassembled WGS sequence"/>
</dbReference>